<evidence type="ECO:0000313" key="3">
    <source>
        <dbReference type="Proteomes" id="UP000000271"/>
    </source>
</evidence>
<dbReference type="EMBL" id="CP001791">
    <property type="protein sequence ID" value="ADH97940.1"/>
    <property type="molecule type" value="Genomic_DNA"/>
</dbReference>
<dbReference type="OrthoDB" id="1947780at2"/>
<evidence type="ECO:0000256" key="1">
    <source>
        <dbReference type="SAM" id="Coils"/>
    </source>
</evidence>
<dbReference type="InterPro" id="IPR013784">
    <property type="entry name" value="Carb-bd-like_fold"/>
</dbReference>
<dbReference type="Proteomes" id="UP000000271">
    <property type="component" value="Chromosome"/>
</dbReference>
<protein>
    <recommendedName>
        <fullName evidence="4">Carboxypeptidase regulatory-like domain-containing protein</fullName>
    </recommendedName>
</protein>
<dbReference type="Pfam" id="PF13620">
    <property type="entry name" value="CarboxypepD_reg"/>
    <property type="match status" value="1"/>
</dbReference>
<evidence type="ECO:0008006" key="4">
    <source>
        <dbReference type="Google" id="ProtNLM"/>
    </source>
</evidence>
<name>D6XX83_BACIE</name>
<dbReference type="HOGENOM" id="CLU_356743_0_0_9"/>
<keyword evidence="1" id="KW-0175">Coiled coil</keyword>
<dbReference type="eggNOG" id="COG0457">
    <property type="taxonomic scope" value="Bacteria"/>
</dbReference>
<dbReference type="RefSeq" id="WP_013171369.1">
    <property type="nucleotide sequence ID" value="NC_014219.1"/>
</dbReference>
<dbReference type="AlphaFoldDB" id="D6XX83"/>
<organism evidence="2 3">
    <name type="scientific">Bacillus selenitireducens (strain ATCC 700615 / DSM 15326 / MLS10)</name>
    <dbReference type="NCBI Taxonomy" id="439292"/>
    <lineage>
        <taxon>Bacteria</taxon>
        <taxon>Bacillati</taxon>
        <taxon>Bacillota</taxon>
        <taxon>Bacilli</taxon>
        <taxon>Bacillales</taxon>
        <taxon>Bacillaceae</taxon>
        <taxon>Salisediminibacterium</taxon>
    </lineage>
</organism>
<gene>
    <name evidence="2" type="ordered locus">Bsel_0400</name>
</gene>
<dbReference type="GO" id="GO:0030246">
    <property type="term" value="F:carbohydrate binding"/>
    <property type="evidence" value="ECO:0007669"/>
    <property type="project" value="InterPro"/>
</dbReference>
<evidence type="ECO:0000313" key="2">
    <source>
        <dbReference type="EMBL" id="ADH97940.1"/>
    </source>
</evidence>
<dbReference type="SUPFAM" id="SSF49452">
    <property type="entry name" value="Starch-binding domain-like"/>
    <property type="match status" value="1"/>
</dbReference>
<proteinExistence type="predicted"/>
<reference evidence="2" key="1">
    <citation type="submission" date="2009-10" db="EMBL/GenBank/DDBJ databases">
        <title>Complete sequence of Bacillus selenitireducens MLS10.</title>
        <authorList>
            <consortium name="US DOE Joint Genome Institute"/>
            <person name="Lucas S."/>
            <person name="Copeland A."/>
            <person name="Lapidus A."/>
            <person name="Glavina del Rio T."/>
            <person name="Dalin E."/>
            <person name="Tice H."/>
            <person name="Bruce D."/>
            <person name="Goodwin L."/>
            <person name="Pitluck S."/>
            <person name="Sims D."/>
            <person name="Brettin T."/>
            <person name="Detter J.C."/>
            <person name="Han C."/>
            <person name="Larimer F."/>
            <person name="Land M."/>
            <person name="Hauser L."/>
            <person name="Kyrpides N."/>
            <person name="Ovchinnikova G."/>
            <person name="Stolz J."/>
        </authorList>
    </citation>
    <scope>NUCLEOTIDE SEQUENCE [LARGE SCALE GENOMIC DNA]</scope>
    <source>
        <strain evidence="2">MLS10</strain>
    </source>
</reference>
<accession>D6XX83</accession>
<dbReference type="STRING" id="439292.Bsel_0400"/>
<sequence length="737" mass="83411">MTIRLKVKHLVYSLLAFLALFAVVLLVFEPKLHEWQIDRQIASGQEDGAREQILDRIVRNQTASTGLIETYMITPLSEDASSLTISPASTSWSTSDTPVLFTLEEAAPYLKTYLEEGEDTIHLLSAADLLMRHDQTNGDPEGVLETMETASERQTAYPAHQTDLTFDAIGILIEMNEHELARSILNACEDTFDSGDAALRSAILHARMDLYEEDYEEAHALLQDAMERYEAHHDEQETAHAESQNGYEPFNLDQAVYFQEAKRLHERLEPLEEGRHNGTVEGRVTGADGEPLAHTRVFLQEDAQRDRSLNRESALATKTDGDGYYRFDGVIPDDYLPFVMLSMDEVSGSAWPVDANEVIRVEDGDTATYDITFTPLIEQHEPINHDEITDDTITFSWEDVDGAAFYSLELTVHHDGGSMTQSVETDITSNRHTIETDALYDRTFGVMSDPEDDELIQPETILAFSYPDGEFSWNVRAFDEDRSPIAQSNGYRLDEDAMGQLPFFRLDTRTLTNADRRLLDEDVPGALEAYRNAYADDPEDAHSLRMLTRLNGFSESRAEETMMYRRQLHDVAPSIANVSELLRHTMREGDLTEASRWKEAYLDLLEEDEPNELENGRFALINAFEGEFDQAQERLAQSVDADSYNRFSGARAVVALASGQGLDEALAIVRQNPERTRSNLAAENWERHLEHLEGMEEDFLQEAAQAMLTRDQDAIDVLTDEHPSLSSLTDAWQDRDW</sequence>
<keyword evidence="3" id="KW-1185">Reference proteome</keyword>
<feature type="coiled-coil region" evidence="1">
    <location>
        <begin position="208"/>
        <end position="235"/>
    </location>
</feature>
<dbReference type="InterPro" id="IPR013783">
    <property type="entry name" value="Ig-like_fold"/>
</dbReference>
<dbReference type="KEGG" id="bse:Bsel_0400"/>
<dbReference type="Gene3D" id="2.60.40.10">
    <property type="entry name" value="Immunoglobulins"/>
    <property type="match status" value="1"/>
</dbReference>